<feature type="region of interest" description="Disordered" evidence="1">
    <location>
        <begin position="160"/>
        <end position="184"/>
    </location>
</feature>
<comment type="caution">
    <text evidence="2">The sequence shown here is derived from an EMBL/GenBank/DDBJ whole genome shotgun (WGS) entry which is preliminary data.</text>
</comment>
<gene>
    <name evidence="2" type="ORF">NDU88_002572</name>
</gene>
<evidence type="ECO:0000313" key="3">
    <source>
        <dbReference type="Proteomes" id="UP001066276"/>
    </source>
</evidence>
<dbReference type="Proteomes" id="UP001066276">
    <property type="component" value="Chromosome 11"/>
</dbReference>
<sequence>MKVVKVLNGAVQLEDGRVRNLRHVSLFKASNIPQEFGCEDFDEESGYLWGYEDARPDRGEGGGEFRGLESRNREDDVIPIRKSLRERKLPRHFNEFHIQYWRRTSKDVKARGDALTCPRPLLCTPGTGARLWAYSQCTEVFATSQLVKIALLHSLQKGTGEQRKKIKVKTAEEDKAKRERVGQK</sequence>
<evidence type="ECO:0000313" key="2">
    <source>
        <dbReference type="EMBL" id="KAJ1089421.1"/>
    </source>
</evidence>
<protein>
    <submittedName>
        <fullName evidence="2">Uncharacterized protein</fullName>
    </submittedName>
</protein>
<keyword evidence="3" id="KW-1185">Reference proteome</keyword>
<name>A0AAV7LCP9_PLEWA</name>
<dbReference type="EMBL" id="JANPWB010000015">
    <property type="protein sequence ID" value="KAJ1089421.1"/>
    <property type="molecule type" value="Genomic_DNA"/>
</dbReference>
<reference evidence="2" key="1">
    <citation type="journal article" date="2022" name="bioRxiv">
        <title>Sequencing and chromosome-scale assembly of the giantPleurodeles waltlgenome.</title>
        <authorList>
            <person name="Brown T."/>
            <person name="Elewa A."/>
            <person name="Iarovenko S."/>
            <person name="Subramanian E."/>
            <person name="Araus A.J."/>
            <person name="Petzold A."/>
            <person name="Susuki M."/>
            <person name="Suzuki K.-i.T."/>
            <person name="Hayashi T."/>
            <person name="Toyoda A."/>
            <person name="Oliveira C."/>
            <person name="Osipova E."/>
            <person name="Leigh N.D."/>
            <person name="Simon A."/>
            <person name="Yun M.H."/>
        </authorList>
    </citation>
    <scope>NUCLEOTIDE SEQUENCE</scope>
    <source>
        <strain evidence="2">20211129_DDA</strain>
        <tissue evidence="2">Liver</tissue>
    </source>
</reference>
<dbReference type="AlphaFoldDB" id="A0AAV7LCP9"/>
<organism evidence="2 3">
    <name type="scientific">Pleurodeles waltl</name>
    <name type="common">Iberian ribbed newt</name>
    <dbReference type="NCBI Taxonomy" id="8319"/>
    <lineage>
        <taxon>Eukaryota</taxon>
        <taxon>Metazoa</taxon>
        <taxon>Chordata</taxon>
        <taxon>Craniata</taxon>
        <taxon>Vertebrata</taxon>
        <taxon>Euteleostomi</taxon>
        <taxon>Amphibia</taxon>
        <taxon>Batrachia</taxon>
        <taxon>Caudata</taxon>
        <taxon>Salamandroidea</taxon>
        <taxon>Salamandridae</taxon>
        <taxon>Pleurodelinae</taxon>
        <taxon>Pleurodeles</taxon>
    </lineage>
</organism>
<feature type="compositionally biased region" description="Basic and acidic residues" evidence="1">
    <location>
        <begin position="169"/>
        <end position="184"/>
    </location>
</feature>
<proteinExistence type="predicted"/>
<evidence type="ECO:0000256" key="1">
    <source>
        <dbReference type="SAM" id="MobiDB-lite"/>
    </source>
</evidence>
<accession>A0AAV7LCP9</accession>